<evidence type="ECO:0000313" key="2">
    <source>
        <dbReference type="Proteomes" id="UP000257144"/>
    </source>
</evidence>
<proteinExistence type="predicted"/>
<protein>
    <submittedName>
        <fullName evidence="1">Uncharacterized protein</fullName>
    </submittedName>
</protein>
<accession>A0A3D8GSE8</accession>
<dbReference type="Proteomes" id="UP000257144">
    <property type="component" value="Unassembled WGS sequence"/>
</dbReference>
<sequence length="135" mass="15612">MRIIKFIMIVIGLFVISGCGQESVNEQHQQYLSNKGWKIKKIIEVDTFILDTPTELLTNFEASGITFLNEYLGEEVTQYTYELKEKDIEGERLKAIIYETKEEIIGGYGVLPSWTPGIFNLDDKQRLINEEMVKQ</sequence>
<keyword evidence="2" id="KW-1185">Reference proteome</keyword>
<dbReference type="AlphaFoldDB" id="A0A3D8GSE8"/>
<comment type="caution">
    <text evidence="1">The sequence shown here is derived from an EMBL/GenBank/DDBJ whole genome shotgun (WGS) entry which is preliminary data.</text>
</comment>
<organism evidence="1 2">
    <name type="scientific">Neobacillus piezotolerans</name>
    <dbReference type="NCBI Taxonomy" id="2259171"/>
    <lineage>
        <taxon>Bacteria</taxon>
        <taxon>Bacillati</taxon>
        <taxon>Bacillota</taxon>
        <taxon>Bacilli</taxon>
        <taxon>Bacillales</taxon>
        <taxon>Bacillaceae</taxon>
        <taxon>Neobacillus</taxon>
    </lineage>
</organism>
<name>A0A3D8GSE8_9BACI</name>
<gene>
    <name evidence="1" type="ORF">DRW41_10905</name>
</gene>
<dbReference type="OrthoDB" id="2609564at2"/>
<dbReference type="EMBL" id="QNQT01000003">
    <property type="protein sequence ID" value="RDU37181.1"/>
    <property type="molecule type" value="Genomic_DNA"/>
</dbReference>
<evidence type="ECO:0000313" key="1">
    <source>
        <dbReference type="EMBL" id="RDU37181.1"/>
    </source>
</evidence>
<dbReference type="PROSITE" id="PS51257">
    <property type="entry name" value="PROKAR_LIPOPROTEIN"/>
    <property type="match status" value="1"/>
</dbReference>
<reference evidence="1 2" key="1">
    <citation type="submission" date="2018-07" db="EMBL/GenBank/DDBJ databases">
        <title>Bacillus sp. YLB-04 draft genome sequence.</title>
        <authorList>
            <person name="Yu L."/>
            <person name="Tang X."/>
        </authorList>
    </citation>
    <scope>NUCLEOTIDE SEQUENCE [LARGE SCALE GENOMIC DNA]</scope>
    <source>
        <strain evidence="1 2">YLB-04</strain>
    </source>
</reference>
<dbReference type="RefSeq" id="WP_115452009.1">
    <property type="nucleotide sequence ID" value="NZ_QNQT01000003.1"/>
</dbReference>